<gene>
    <name evidence="3" type="ORF">CH339_03435</name>
</gene>
<evidence type="ECO:0000256" key="1">
    <source>
        <dbReference type="ARBA" id="ARBA00005250"/>
    </source>
</evidence>
<protein>
    <recommendedName>
        <fullName evidence="2">Metallo-beta-lactamase domain-containing protein</fullName>
    </recommendedName>
</protein>
<dbReference type="Gene3D" id="3.60.15.10">
    <property type="entry name" value="Ribonuclease Z/Hydroxyacylglutathione hydrolase-like"/>
    <property type="match status" value="1"/>
</dbReference>
<dbReference type="SMART" id="SM00849">
    <property type="entry name" value="Lactamase_B"/>
    <property type="match status" value="1"/>
</dbReference>
<dbReference type="InterPro" id="IPR050855">
    <property type="entry name" value="NDM-1-like"/>
</dbReference>
<feature type="domain" description="Metallo-beta-lactamase" evidence="2">
    <location>
        <begin position="77"/>
        <end position="262"/>
    </location>
</feature>
<dbReference type="InterPro" id="IPR036866">
    <property type="entry name" value="RibonucZ/Hydroxyglut_hydro"/>
</dbReference>
<dbReference type="EMBL" id="NPEV01000004">
    <property type="protein sequence ID" value="RAI29349.1"/>
    <property type="molecule type" value="Genomic_DNA"/>
</dbReference>
<dbReference type="Proteomes" id="UP000249299">
    <property type="component" value="Unassembled WGS sequence"/>
</dbReference>
<dbReference type="PANTHER" id="PTHR42951">
    <property type="entry name" value="METALLO-BETA-LACTAMASE DOMAIN-CONTAINING"/>
    <property type="match status" value="1"/>
</dbReference>
<dbReference type="CDD" id="cd16282">
    <property type="entry name" value="metallo-hydrolase-like_MBL-fold"/>
    <property type="match status" value="1"/>
</dbReference>
<dbReference type="GO" id="GO:0017001">
    <property type="term" value="P:antibiotic catabolic process"/>
    <property type="evidence" value="ECO:0007669"/>
    <property type="project" value="UniProtKB-ARBA"/>
</dbReference>
<dbReference type="PANTHER" id="PTHR42951:SF4">
    <property type="entry name" value="ACYL-COENZYME A THIOESTERASE MBLAC2"/>
    <property type="match status" value="1"/>
</dbReference>
<dbReference type="AlphaFoldDB" id="A0A327JS81"/>
<dbReference type="SUPFAM" id="SSF56281">
    <property type="entry name" value="Metallo-hydrolase/oxidoreductase"/>
    <property type="match status" value="1"/>
</dbReference>
<name>A0A327JS81_9HYPH</name>
<proteinExistence type="inferred from homology"/>
<keyword evidence="4" id="KW-1185">Reference proteome</keyword>
<reference evidence="3 4" key="1">
    <citation type="submission" date="2017-07" db="EMBL/GenBank/DDBJ databases">
        <title>Draft Genome Sequences of Select Purple Nonsulfur Bacteria.</title>
        <authorList>
            <person name="Lasarre B."/>
            <person name="Mckinlay J.B."/>
        </authorList>
    </citation>
    <scope>NUCLEOTIDE SEQUENCE [LARGE SCALE GENOMIC DNA]</scope>
    <source>
        <strain evidence="3 4">DSM 11290</strain>
    </source>
</reference>
<comment type="caution">
    <text evidence="3">The sequence shown here is derived from an EMBL/GenBank/DDBJ whole genome shotgun (WGS) entry which is preliminary data.</text>
</comment>
<evidence type="ECO:0000259" key="2">
    <source>
        <dbReference type="SMART" id="SM00849"/>
    </source>
</evidence>
<dbReference type="Pfam" id="PF00753">
    <property type="entry name" value="Lactamase_B"/>
    <property type="match status" value="1"/>
</dbReference>
<evidence type="ECO:0000313" key="3">
    <source>
        <dbReference type="EMBL" id="RAI29349.1"/>
    </source>
</evidence>
<organism evidence="3 4">
    <name type="scientific">Rhodobium orientis</name>
    <dbReference type="NCBI Taxonomy" id="34017"/>
    <lineage>
        <taxon>Bacteria</taxon>
        <taxon>Pseudomonadati</taxon>
        <taxon>Pseudomonadota</taxon>
        <taxon>Alphaproteobacteria</taxon>
        <taxon>Hyphomicrobiales</taxon>
        <taxon>Rhodobiaceae</taxon>
        <taxon>Rhodobium</taxon>
    </lineage>
</organism>
<dbReference type="InterPro" id="IPR001279">
    <property type="entry name" value="Metallo-B-lactamas"/>
</dbReference>
<dbReference type="OrthoDB" id="420651at2"/>
<evidence type="ECO:0000313" key="4">
    <source>
        <dbReference type="Proteomes" id="UP000249299"/>
    </source>
</evidence>
<comment type="similarity">
    <text evidence="1">Belongs to the metallo-beta-lactamase superfamily. Class-B beta-lactamase family.</text>
</comment>
<accession>A0A327JS81</accession>
<sequence length="331" mass="34897">MVARDRTEKPTGIPMHSLAHGWSRRFRAAGLLAAALVVLAILPARAGVLEVVPVADNVYALVGPLGQRSADNLGNNATFGVVVTDAGVVLIDSGGSARGAAMIAETLQTITDKPVVTVINTGGQDHRWLGNAYFKSKGAEIIAADAAVRDQTARADEQFFMLTNLIGEEALAGTEAVPAERTFESALELEVGGTKLVLKMAGPAHTPGDTIVWLPKERIAFAGDVVFLDRMLGVLPYSNSAGWIAAFKALEVLDPAIVVPGHGRPAPLSAGIAQTFDVLVNLRSEVGAVLERGGDMTEAADIDQSAFAALPNFETLSRRNAQAVFMEMEFE</sequence>